<evidence type="ECO:0000313" key="1">
    <source>
        <dbReference type="EMBL" id="TNN65184.1"/>
    </source>
</evidence>
<proteinExistence type="predicted"/>
<accession>A0A4Z2HJT1</accession>
<dbReference type="Proteomes" id="UP000314294">
    <property type="component" value="Unassembled WGS sequence"/>
</dbReference>
<comment type="caution">
    <text evidence="1">The sequence shown here is derived from an EMBL/GenBank/DDBJ whole genome shotgun (WGS) entry which is preliminary data.</text>
</comment>
<dbReference type="EMBL" id="SRLO01000239">
    <property type="protein sequence ID" value="TNN65184.1"/>
    <property type="molecule type" value="Genomic_DNA"/>
</dbReference>
<keyword evidence="2" id="KW-1185">Reference proteome</keyword>
<evidence type="ECO:0000313" key="2">
    <source>
        <dbReference type="Proteomes" id="UP000314294"/>
    </source>
</evidence>
<name>A0A4Z2HJT1_9TELE</name>
<gene>
    <name evidence="1" type="ORF">EYF80_024591</name>
</gene>
<dbReference type="AlphaFoldDB" id="A0A4Z2HJT1"/>
<protein>
    <submittedName>
        <fullName evidence="1">Uncharacterized protein</fullName>
    </submittedName>
</protein>
<sequence>MKSAAPPLAAARAEQRTGAALSKVRVGIHKLRLHQIGPGVNGSVAGPPSRRYPSHVGQPLRQPVARAETQVLRAVVEGGGVAAAVAVPTALVRRVGALLLTGGLHLRVGPRQDFVLQLPLLPLLLLQICHQTGVARQFGQAGHRAVPELALPVGLAVGGVLRLTRFLLPLLLLLFPLYHLRRDLGLHHPQPVPLVWGRYCEDNNRVSWRSTALG</sequence>
<organism evidence="1 2">
    <name type="scientific">Liparis tanakae</name>
    <name type="common">Tanaka's snailfish</name>
    <dbReference type="NCBI Taxonomy" id="230148"/>
    <lineage>
        <taxon>Eukaryota</taxon>
        <taxon>Metazoa</taxon>
        <taxon>Chordata</taxon>
        <taxon>Craniata</taxon>
        <taxon>Vertebrata</taxon>
        <taxon>Euteleostomi</taxon>
        <taxon>Actinopterygii</taxon>
        <taxon>Neopterygii</taxon>
        <taxon>Teleostei</taxon>
        <taxon>Neoteleostei</taxon>
        <taxon>Acanthomorphata</taxon>
        <taxon>Eupercaria</taxon>
        <taxon>Perciformes</taxon>
        <taxon>Cottioidei</taxon>
        <taxon>Cottales</taxon>
        <taxon>Liparidae</taxon>
        <taxon>Liparis</taxon>
    </lineage>
</organism>
<reference evidence="1 2" key="1">
    <citation type="submission" date="2019-03" db="EMBL/GenBank/DDBJ databases">
        <title>First draft genome of Liparis tanakae, snailfish: a comprehensive survey of snailfish specific genes.</title>
        <authorList>
            <person name="Kim W."/>
            <person name="Song I."/>
            <person name="Jeong J.-H."/>
            <person name="Kim D."/>
            <person name="Kim S."/>
            <person name="Ryu S."/>
            <person name="Song J.Y."/>
            <person name="Lee S.K."/>
        </authorList>
    </citation>
    <scope>NUCLEOTIDE SEQUENCE [LARGE SCALE GENOMIC DNA]</scope>
    <source>
        <tissue evidence="1">Muscle</tissue>
    </source>
</reference>